<feature type="non-terminal residue" evidence="7">
    <location>
        <position position="261"/>
    </location>
</feature>
<dbReference type="SUPFAM" id="SSF161098">
    <property type="entry name" value="MetI-like"/>
    <property type="match status" value="1"/>
</dbReference>
<dbReference type="PROSITE" id="PS50928">
    <property type="entry name" value="ABC_TM1"/>
    <property type="match status" value="1"/>
</dbReference>
<organism evidence="7">
    <name type="scientific">marine sediment metagenome</name>
    <dbReference type="NCBI Taxonomy" id="412755"/>
    <lineage>
        <taxon>unclassified sequences</taxon>
        <taxon>metagenomes</taxon>
        <taxon>ecological metagenomes</taxon>
    </lineage>
</organism>
<comment type="subcellular location">
    <subcellularLocation>
        <location evidence="1">Membrane</location>
        <topology evidence="1">Multi-pass membrane protein</topology>
    </subcellularLocation>
</comment>
<dbReference type="InterPro" id="IPR000515">
    <property type="entry name" value="MetI-like"/>
</dbReference>
<evidence type="ECO:0000259" key="6">
    <source>
        <dbReference type="PROSITE" id="PS50928"/>
    </source>
</evidence>
<reference evidence="7" key="1">
    <citation type="journal article" date="2014" name="Front. Microbiol.">
        <title>High frequency of phylogenetically diverse reductive dehalogenase-homologous genes in deep subseafloor sedimentary metagenomes.</title>
        <authorList>
            <person name="Kawai M."/>
            <person name="Futagami T."/>
            <person name="Toyoda A."/>
            <person name="Takaki Y."/>
            <person name="Nishi S."/>
            <person name="Hori S."/>
            <person name="Arai W."/>
            <person name="Tsubouchi T."/>
            <person name="Morono Y."/>
            <person name="Uchiyama I."/>
            <person name="Ito T."/>
            <person name="Fujiyama A."/>
            <person name="Inagaki F."/>
            <person name="Takami H."/>
        </authorList>
    </citation>
    <scope>NUCLEOTIDE SEQUENCE</scope>
    <source>
        <strain evidence="7">Expedition CK06-06</strain>
    </source>
</reference>
<feature type="transmembrane region" description="Helical" evidence="5">
    <location>
        <begin position="95"/>
        <end position="120"/>
    </location>
</feature>
<dbReference type="EMBL" id="BARU01032681">
    <property type="protein sequence ID" value="GAH73821.1"/>
    <property type="molecule type" value="Genomic_DNA"/>
</dbReference>
<dbReference type="InterPro" id="IPR035906">
    <property type="entry name" value="MetI-like_sf"/>
</dbReference>
<evidence type="ECO:0000256" key="2">
    <source>
        <dbReference type="ARBA" id="ARBA00022692"/>
    </source>
</evidence>
<proteinExistence type="predicted"/>
<dbReference type="AlphaFoldDB" id="X1HUH1"/>
<evidence type="ECO:0000256" key="4">
    <source>
        <dbReference type="ARBA" id="ARBA00023136"/>
    </source>
</evidence>
<gene>
    <name evidence="7" type="ORF">S03H2_51509</name>
</gene>
<evidence type="ECO:0000256" key="1">
    <source>
        <dbReference type="ARBA" id="ARBA00004141"/>
    </source>
</evidence>
<dbReference type="GO" id="GO:0055085">
    <property type="term" value="P:transmembrane transport"/>
    <property type="evidence" value="ECO:0007669"/>
    <property type="project" value="InterPro"/>
</dbReference>
<comment type="caution">
    <text evidence="7">The sequence shown here is derived from an EMBL/GenBank/DDBJ whole genome shotgun (WGS) entry which is preliminary data.</text>
</comment>
<evidence type="ECO:0000313" key="7">
    <source>
        <dbReference type="EMBL" id="GAH73821.1"/>
    </source>
</evidence>
<sequence length="261" mass="29302">PQKIHFFDEKGFHLRPFVYGFDLTKDPVTFRRIYKEDKREKYPIYFFVGGDEYKLWNLFPADIHLFGVKRGAIFLFGTDKLGRDLFSRNLYAARISLSIGLVGVGMSFILGCILGGISGYYGGIADIIIQRVIEFLISIPTIPLWMALSAALPTQWSPIKIYFGITIILSLKGWCGLARVVRGKLLELKEEDFTMAAKIAGATDGRVITRHLLPSFLSYLIVSITLSIPRMILGETTLSFLGLGLRPPVVSWGTLMQDAQK</sequence>
<feature type="non-terminal residue" evidence="7">
    <location>
        <position position="1"/>
    </location>
</feature>
<keyword evidence="4 5" id="KW-0472">Membrane</keyword>
<dbReference type="CDD" id="cd06261">
    <property type="entry name" value="TM_PBP2"/>
    <property type="match status" value="1"/>
</dbReference>
<dbReference type="PANTHER" id="PTHR43839:SF3">
    <property type="entry name" value="OLIGOPEPTIDE ABC TRANSPORTER, PERMEASE PROTEIN"/>
    <property type="match status" value="1"/>
</dbReference>
<evidence type="ECO:0000256" key="5">
    <source>
        <dbReference type="SAM" id="Phobius"/>
    </source>
</evidence>
<feature type="domain" description="ABC transmembrane type-1" evidence="6">
    <location>
        <begin position="93"/>
        <end position="261"/>
    </location>
</feature>
<protein>
    <recommendedName>
        <fullName evidence="6">ABC transmembrane type-1 domain-containing protein</fullName>
    </recommendedName>
</protein>
<dbReference type="PANTHER" id="PTHR43839">
    <property type="entry name" value="OPPC IN A BINDING PROTEIN-DEPENDENT TRANSPORT SYSTEM"/>
    <property type="match status" value="1"/>
</dbReference>
<name>X1HUH1_9ZZZZ</name>
<dbReference type="Gene3D" id="1.10.3720.10">
    <property type="entry name" value="MetI-like"/>
    <property type="match status" value="1"/>
</dbReference>
<keyword evidence="2 5" id="KW-0812">Transmembrane</keyword>
<dbReference type="Pfam" id="PF00528">
    <property type="entry name" value="BPD_transp_1"/>
    <property type="match status" value="1"/>
</dbReference>
<feature type="transmembrane region" description="Helical" evidence="5">
    <location>
        <begin position="132"/>
        <end position="153"/>
    </location>
</feature>
<feature type="transmembrane region" description="Helical" evidence="5">
    <location>
        <begin position="216"/>
        <end position="233"/>
    </location>
</feature>
<keyword evidence="3 5" id="KW-1133">Transmembrane helix</keyword>
<accession>X1HUH1</accession>
<evidence type="ECO:0000256" key="3">
    <source>
        <dbReference type="ARBA" id="ARBA00022989"/>
    </source>
</evidence>
<dbReference type="GO" id="GO:0016020">
    <property type="term" value="C:membrane"/>
    <property type="evidence" value="ECO:0007669"/>
    <property type="project" value="UniProtKB-SubCell"/>
</dbReference>